<dbReference type="RefSeq" id="WP_369868822.1">
    <property type="nucleotide sequence ID" value="NZ_JBGFFE010000007.1"/>
</dbReference>
<keyword evidence="12" id="KW-1185">Reference proteome</keyword>
<dbReference type="SUPFAM" id="SSF52540">
    <property type="entry name" value="P-loop containing nucleoside triphosphate hydrolases"/>
    <property type="match status" value="1"/>
</dbReference>
<keyword evidence="1 9" id="KW-0547">Nucleotide-binding</keyword>
<accession>A0ABV4DW28</accession>
<comment type="caution">
    <text evidence="11">The sequence shown here is derived from an EMBL/GenBank/DDBJ whole genome shotgun (WGS) entry which is preliminary data.</text>
</comment>
<dbReference type="PROSITE" id="PS00018">
    <property type="entry name" value="EF_HAND_1"/>
    <property type="match status" value="1"/>
</dbReference>
<keyword evidence="4 9" id="KW-0067">ATP-binding</keyword>
<keyword evidence="3 9" id="KW-0347">Helicase</keyword>
<dbReference type="InterPro" id="IPR014016">
    <property type="entry name" value="UvrD-like_ATP-bd"/>
</dbReference>
<name>A0ABV4DW28_9CLOT</name>
<feature type="binding site" evidence="9">
    <location>
        <begin position="230"/>
        <end position="237"/>
    </location>
    <ligand>
        <name>ATP</name>
        <dbReference type="ChEBI" id="CHEBI:30616"/>
    </ligand>
</feature>
<dbReference type="EMBL" id="JBGFFE010000007">
    <property type="protein sequence ID" value="MEY8763436.1"/>
    <property type="molecule type" value="Genomic_DNA"/>
</dbReference>
<organism evidence="11 12">
    <name type="scientific">Clostridium lapidicellarium</name>
    <dbReference type="NCBI Taxonomy" id="3240931"/>
    <lineage>
        <taxon>Bacteria</taxon>
        <taxon>Bacillati</taxon>
        <taxon>Bacillota</taxon>
        <taxon>Clostridia</taxon>
        <taxon>Eubacteriales</taxon>
        <taxon>Clostridiaceae</taxon>
        <taxon>Clostridium</taxon>
    </lineage>
</organism>
<evidence type="ECO:0000256" key="3">
    <source>
        <dbReference type="ARBA" id="ARBA00022806"/>
    </source>
</evidence>
<proteinExistence type="predicted"/>
<dbReference type="PROSITE" id="PS51198">
    <property type="entry name" value="UVRD_HELICASE_ATP_BIND"/>
    <property type="match status" value="1"/>
</dbReference>
<evidence type="ECO:0000256" key="2">
    <source>
        <dbReference type="ARBA" id="ARBA00022801"/>
    </source>
</evidence>
<keyword evidence="5" id="KW-0413">Isomerase</keyword>
<sequence length="716" mass="83662">MWRDDLEKELSKEIQLNLEKEKLKKVLDQINTKVLDCIELRKKVVKYILDLRKKNLEQYEDDEDKVVEYFDHEIYTKEEQFRLVNKSIRELTILKDSPYFGKVVFEDRYGRGKIYIGRFGMSDKEGYESVIVDWRSPVCSLFYSGNLGETSYNSPMGTIETDILGKRQFIIKKSNLVGMFDSNKDVKDEILQMVLSKNAGEKLKDIVMTIQEEQDNLIRQPREGVVAVNGMAGSGKTTIALHRVAYLLYNYRKLLQRKVLILGPNSIFIDYISMVLPSLGEEEVAQLTFSQFAKSILNLTDIMDLKDYMENILSGDKQFIEQVAHKNSLEYIGDLDKLADRVEKNCFKAKDVLFYNKVIVTKKEIQEMLYCYFKNMPLFKRGVRLKRVIYSRIKDERDILVRAIQKKYKDKIKSMTKEELNINGINLEFREKNEIEEVIKEVIRIKKYKLKWLEKPDIISVYNDFNGNRELTYDDLAAILYLRIKLEGLKYREKIKHIVVDEAQDYSPLQFKVIRELTDCSSFTIVGDVNQRIIPSDEIPAMMRLKDIFPDLKVKNFSLSKSYRSTNQITDYANRYLKKGRIIPMVRKGEEVLEKQVRTLEELAGDVLEDIEQLKNKGYESIAVICRNLRDTERLGKVLKKNMYIKVISGEDMIYSKGEVILPSYLAKGLEFDAVIMIDNSYGLNEETLKYIVITRALHELHVYKISSNTMTIKNS</sequence>
<dbReference type="Proteomes" id="UP001565220">
    <property type="component" value="Unassembled WGS sequence"/>
</dbReference>
<dbReference type="InterPro" id="IPR018247">
    <property type="entry name" value="EF_Hand_1_Ca_BS"/>
</dbReference>
<comment type="catalytic activity">
    <reaction evidence="6">
        <text>Couples ATP hydrolysis with the unwinding of duplex DNA by translocating in the 3'-5' direction.</text>
        <dbReference type="EC" id="5.6.2.4"/>
    </reaction>
</comment>
<evidence type="ECO:0000256" key="6">
    <source>
        <dbReference type="ARBA" id="ARBA00034617"/>
    </source>
</evidence>
<dbReference type="Gene3D" id="3.40.50.300">
    <property type="entry name" value="P-loop containing nucleotide triphosphate hydrolases"/>
    <property type="match status" value="3"/>
</dbReference>
<evidence type="ECO:0000313" key="11">
    <source>
        <dbReference type="EMBL" id="MEY8763436.1"/>
    </source>
</evidence>
<dbReference type="Pfam" id="PF13361">
    <property type="entry name" value="UvrD_C"/>
    <property type="match status" value="1"/>
</dbReference>
<comment type="catalytic activity">
    <reaction evidence="8">
        <text>ATP + H2O = ADP + phosphate + H(+)</text>
        <dbReference type="Rhea" id="RHEA:13065"/>
        <dbReference type="ChEBI" id="CHEBI:15377"/>
        <dbReference type="ChEBI" id="CHEBI:15378"/>
        <dbReference type="ChEBI" id="CHEBI:30616"/>
        <dbReference type="ChEBI" id="CHEBI:43474"/>
        <dbReference type="ChEBI" id="CHEBI:456216"/>
        <dbReference type="EC" id="5.6.2.4"/>
    </reaction>
</comment>
<dbReference type="EC" id="5.6.2.4" evidence="7"/>
<reference evidence="11 12" key="1">
    <citation type="submission" date="2024-08" db="EMBL/GenBank/DDBJ databases">
        <title>Clostridium lapicellarii sp. nov., and Clostridium renhuaiense sp. nov., two species isolated from the mud in a fermentation cellar used for producing sauce-flavour Chinese liquors.</title>
        <authorList>
            <person name="Yang F."/>
            <person name="Wang H."/>
            <person name="Chen L.Q."/>
            <person name="Zhou N."/>
            <person name="Lu J.J."/>
            <person name="Pu X.X."/>
            <person name="Wan B."/>
            <person name="Wang L."/>
            <person name="Liu S.J."/>
        </authorList>
    </citation>
    <scope>NUCLEOTIDE SEQUENCE [LARGE SCALE GENOMIC DNA]</scope>
    <source>
        <strain evidence="11 12">MT-113</strain>
    </source>
</reference>
<evidence type="ECO:0000256" key="4">
    <source>
        <dbReference type="ARBA" id="ARBA00022840"/>
    </source>
</evidence>
<dbReference type="InterPro" id="IPR000212">
    <property type="entry name" value="DNA_helicase_UvrD/REP"/>
</dbReference>
<protein>
    <recommendedName>
        <fullName evidence="7">DNA 3'-5' helicase</fullName>
        <ecNumber evidence="7">5.6.2.4</ecNumber>
    </recommendedName>
</protein>
<dbReference type="PANTHER" id="PTHR11070">
    <property type="entry name" value="UVRD / RECB / PCRA DNA HELICASE FAMILY MEMBER"/>
    <property type="match status" value="1"/>
</dbReference>
<evidence type="ECO:0000256" key="9">
    <source>
        <dbReference type="PROSITE-ProRule" id="PRU00560"/>
    </source>
</evidence>
<keyword evidence="2 9" id="KW-0378">Hydrolase</keyword>
<dbReference type="PANTHER" id="PTHR11070:SF17">
    <property type="entry name" value="DNA HELICASE IV"/>
    <property type="match status" value="1"/>
</dbReference>
<dbReference type="Pfam" id="PF00580">
    <property type="entry name" value="UvrD-helicase"/>
    <property type="match status" value="1"/>
</dbReference>
<evidence type="ECO:0000256" key="8">
    <source>
        <dbReference type="ARBA" id="ARBA00048988"/>
    </source>
</evidence>
<evidence type="ECO:0000256" key="5">
    <source>
        <dbReference type="ARBA" id="ARBA00023235"/>
    </source>
</evidence>
<dbReference type="InterPro" id="IPR027417">
    <property type="entry name" value="P-loop_NTPase"/>
</dbReference>
<gene>
    <name evidence="11" type="ORF">AB8S09_07245</name>
</gene>
<evidence type="ECO:0000256" key="1">
    <source>
        <dbReference type="ARBA" id="ARBA00022741"/>
    </source>
</evidence>
<evidence type="ECO:0000259" key="10">
    <source>
        <dbReference type="PROSITE" id="PS51198"/>
    </source>
</evidence>
<dbReference type="InterPro" id="IPR014017">
    <property type="entry name" value="DNA_helicase_UvrD-like_C"/>
</dbReference>
<evidence type="ECO:0000256" key="7">
    <source>
        <dbReference type="ARBA" id="ARBA00034808"/>
    </source>
</evidence>
<evidence type="ECO:0000313" key="12">
    <source>
        <dbReference type="Proteomes" id="UP001565220"/>
    </source>
</evidence>
<feature type="domain" description="UvrD-like helicase ATP-binding" evidence="10">
    <location>
        <begin position="209"/>
        <end position="566"/>
    </location>
</feature>